<dbReference type="Gene3D" id="3.40.50.150">
    <property type="entry name" value="Vaccinia Virus protein VP39"/>
    <property type="match status" value="1"/>
</dbReference>
<comment type="similarity">
    <text evidence="6">Belongs to the methyltransferase superfamily. RNA methyltransferase RsmG family.</text>
</comment>
<feature type="binding site" evidence="6">
    <location>
        <position position="139"/>
    </location>
    <ligand>
        <name>S-adenosyl-L-methionine</name>
        <dbReference type="ChEBI" id="CHEBI:59789"/>
    </ligand>
</feature>
<sequence length="229" mass="25262">MELDLTEPLNLLRRHEGEVRHFVALLATANTRARLTGPTDELVLWEDHVVDCAAALALLPQGGQVIDVGTGGGLPGLVWALCRPDVAVTLLDSVERKCALVGEMVQVLGLPPERVQVVCERSETFAARNREVFDLASARAVCEAGVLAEVLSPLVRPGGHLLAFKGPRAEEELEGGREKWDRLGLGEPERLGYDLGDKVRCFVRWEKIAPCPSKYPRRPGMAEKRPWYR</sequence>
<dbReference type="GO" id="GO:0070043">
    <property type="term" value="F:rRNA (guanine-N7-)-methyltransferase activity"/>
    <property type="evidence" value="ECO:0007669"/>
    <property type="project" value="UniProtKB-UniRule"/>
</dbReference>
<keyword evidence="1 6" id="KW-0963">Cytoplasm</keyword>
<feature type="binding site" evidence="6">
    <location>
        <begin position="122"/>
        <end position="123"/>
    </location>
    <ligand>
        <name>S-adenosyl-L-methionine</name>
        <dbReference type="ChEBI" id="CHEBI:59789"/>
    </ligand>
</feature>
<proteinExistence type="inferred from homology"/>
<dbReference type="InterPro" id="IPR003682">
    <property type="entry name" value="rRNA_ssu_MeTfrase_G"/>
</dbReference>
<reference evidence="7 8" key="1">
    <citation type="journal article" date="2010" name="Stand. Genomic Sci.">
        <title>Non-contiguous finished genome sequence of Aminomonas paucivorans type strain (GLU-3).</title>
        <authorList>
            <person name="Pitluck S."/>
            <person name="Yasawong M."/>
            <person name="Held B."/>
            <person name="Lapidus A."/>
            <person name="Nolan M."/>
            <person name="Copeland A."/>
            <person name="Lucas S."/>
            <person name="Del Rio T.G."/>
            <person name="Tice H."/>
            <person name="Cheng J.F."/>
            <person name="Chertkov O."/>
            <person name="Goodwin L."/>
            <person name="Tapia R."/>
            <person name="Han C."/>
            <person name="Liolios K."/>
            <person name="Ivanova N."/>
            <person name="Mavromatis K."/>
            <person name="Ovchinnikova G."/>
            <person name="Pati A."/>
            <person name="Chen A."/>
            <person name="Palaniappan K."/>
            <person name="Land M."/>
            <person name="Hauser L."/>
            <person name="Chang Y.J."/>
            <person name="Jeffries C.D."/>
            <person name="Pukall R."/>
            <person name="Spring S."/>
            <person name="Rohde M."/>
            <person name="Sikorski J."/>
            <person name="Goker M."/>
            <person name="Woyke T."/>
            <person name="Bristow J."/>
            <person name="Eisen J.A."/>
            <person name="Markowitz V."/>
            <person name="Hugenholtz P."/>
            <person name="Kyrpides N.C."/>
            <person name="Klenk H.P."/>
        </authorList>
    </citation>
    <scope>NUCLEOTIDE SEQUENCE [LARGE SCALE GENOMIC DNA]</scope>
    <source>
        <strain evidence="7 8">DSM 12260</strain>
    </source>
</reference>
<accession>E3CYE2</accession>
<evidence type="ECO:0000256" key="2">
    <source>
        <dbReference type="ARBA" id="ARBA00022552"/>
    </source>
</evidence>
<comment type="subcellular location">
    <subcellularLocation>
        <location evidence="6">Cytoplasm</location>
    </subcellularLocation>
</comment>
<dbReference type="EC" id="2.1.1.-" evidence="6"/>
<dbReference type="HOGENOM" id="CLU_065341_0_0_0"/>
<comment type="caution">
    <text evidence="6">Lacks conserved residue(s) required for the propagation of feature annotation.</text>
</comment>
<dbReference type="RefSeq" id="WP_006301765.1">
    <property type="nucleotide sequence ID" value="NZ_CM001022.1"/>
</dbReference>
<dbReference type="eggNOG" id="COG0357">
    <property type="taxonomic scope" value="Bacteria"/>
</dbReference>
<gene>
    <name evidence="6" type="primary">rsmG</name>
    <name evidence="7" type="ORF">Apau_2113</name>
</gene>
<comment type="function">
    <text evidence="6">Specifically methylates the N7 position of a guanine in 16S rRNA.</text>
</comment>
<keyword evidence="5 6" id="KW-0949">S-adenosyl-L-methionine</keyword>
<name>E3CYE2_9BACT</name>
<dbReference type="InterPro" id="IPR029063">
    <property type="entry name" value="SAM-dependent_MTases_sf"/>
</dbReference>
<evidence type="ECO:0000313" key="8">
    <source>
        <dbReference type="Proteomes" id="UP000005096"/>
    </source>
</evidence>
<evidence type="ECO:0000256" key="1">
    <source>
        <dbReference type="ARBA" id="ARBA00022490"/>
    </source>
</evidence>
<dbReference type="NCBIfam" id="TIGR00138">
    <property type="entry name" value="rsmG_gidB"/>
    <property type="match status" value="1"/>
</dbReference>
<dbReference type="PaxDb" id="584708-Apau_2113"/>
<keyword evidence="4 6" id="KW-0808">Transferase</keyword>
<dbReference type="PANTHER" id="PTHR31760">
    <property type="entry name" value="S-ADENOSYL-L-METHIONINE-DEPENDENT METHYLTRANSFERASES SUPERFAMILY PROTEIN"/>
    <property type="match status" value="1"/>
</dbReference>
<feature type="binding site" evidence="6">
    <location>
        <position position="74"/>
    </location>
    <ligand>
        <name>S-adenosyl-L-methionine</name>
        <dbReference type="ChEBI" id="CHEBI:59789"/>
    </ligand>
</feature>
<keyword evidence="8" id="KW-1185">Reference proteome</keyword>
<dbReference type="STRING" id="584708.Apau_2113"/>
<dbReference type="HAMAP" id="MF_00074">
    <property type="entry name" value="16SrRNA_methyltr_G"/>
    <property type="match status" value="1"/>
</dbReference>
<keyword evidence="2 6" id="KW-0698">rRNA processing</keyword>
<dbReference type="GO" id="GO:0005829">
    <property type="term" value="C:cytosol"/>
    <property type="evidence" value="ECO:0007669"/>
    <property type="project" value="TreeGrafter"/>
</dbReference>
<dbReference type="Pfam" id="PF02527">
    <property type="entry name" value="GidB"/>
    <property type="match status" value="1"/>
</dbReference>
<dbReference type="EMBL" id="CM001022">
    <property type="protein sequence ID" value="EFQ24524.1"/>
    <property type="molecule type" value="Genomic_DNA"/>
</dbReference>
<evidence type="ECO:0000256" key="5">
    <source>
        <dbReference type="ARBA" id="ARBA00022691"/>
    </source>
</evidence>
<evidence type="ECO:0000313" key="7">
    <source>
        <dbReference type="EMBL" id="EFQ24524.1"/>
    </source>
</evidence>
<evidence type="ECO:0000256" key="4">
    <source>
        <dbReference type="ARBA" id="ARBA00022679"/>
    </source>
</evidence>
<dbReference type="AlphaFoldDB" id="E3CYE2"/>
<evidence type="ECO:0000256" key="6">
    <source>
        <dbReference type="HAMAP-Rule" id="MF_00074"/>
    </source>
</evidence>
<dbReference type="SUPFAM" id="SSF53335">
    <property type="entry name" value="S-adenosyl-L-methionine-dependent methyltransferases"/>
    <property type="match status" value="1"/>
</dbReference>
<keyword evidence="3 6" id="KW-0489">Methyltransferase</keyword>
<feature type="binding site" evidence="6">
    <location>
        <position position="69"/>
    </location>
    <ligand>
        <name>S-adenosyl-L-methionine</name>
        <dbReference type="ChEBI" id="CHEBI:59789"/>
    </ligand>
</feature>
<dbReference type="CDD" id="cd02440">
    <property type="entry name" value="AdoMet_MTases"/>
    <property type="match status" value="1"/>
</dbReference>
<dbReference type="PANTHER" id="PTHR31760:SF0">
    <property type="entry name" value="S-ADENOSYL-L-METHIONINE-DEPENDENT METHYLTRANSFERASES SUPERFAMILY PROTEIN"/>
    <property type="match status" value="1"/>
</dbReference>
<dbReference type="Proteomes" id="UP000005096">
    <property type="component" value="Chromosome"/>
</dbReference>
<evidence type="ECO:0000256" key="3">
    <source>
        <dbReference type="ARBA" id="ARBA00022603"/>
    </source>
</evidence>
<organism evidence="7 8">
    <name type="scientific">Aminomonas paucivorans DSM 12260</name>
    <dbReference type="NCBI Taxonomy" id="584708"/>
    <lineage>
        <taxon>Bacteria</taxon>
        <taxon>Thermotogati</taxon>
        <taxon>Synergistota</taxon>
        <taxon>Synergistia</taxon>
        <taxon>Synergistales</taxon>
        <taxon>Synergistaceae</taxon>
        <taxon>Aminomonas</taxon>
    </lineage>
</organism>
<dbReference type="OrthoDB" id="9808773at2"/>
<protein>
    <recommendedName>
        <fullName evidence="6">Ribosomal RNA small subunit methyltransferase G</fullName>
        <ecNumber evidence="6">2.1.1.-</ecNumber>
    </recommendedName>
    <alternativeName>
        <fullName evidence="6">16S rRNA 7-methylguanosine methyltransferase</fullName>
        <shortName evidence="6">16S rRNA m7G methyltransferase</shortName>
    </alternativeName>
</protein>